<name>A0A329M1X3_9MYCO</name>
<dbReference type="RefSeq" id="WP_112632367.1">
    <property type="nucleotide sequence ID" value="NZ_QMEV01000010.1"/>
</dbReference>
<comment type="caution">
    <text evidence="3">The sequence shown here is derived from an EMBL/GenBank/DDBJ whole genome shotgun (WGS) entry which is preliminary data.</text>
</comment>
<feature type="compositionally biased region" description="Basic and acidic residues" evidence="1">
    <location>
        <begin position="99"/>
        <end position="114"/>
    </location>
</feature>
<sequence length="114" mass="11764">MLIIALVLALIGLVALVFAVVTSNELVAWVCIAASVVGVVLLILDALRERQRGELGGGEAQDADEAPVDDEGYVDYPEEAPGEGEPAATGEPAQAAQTEESRVPSDGHGDEPAK</sequence>
<feature type="transmembrane region" description="Helical" evidence="2">
    <location>
        <begin position="29"/>
        <end position="47"/>
    </location>
</feature>
<accession>A0A329M1X3</accession>
<evidence type="ECO:0008006" key="5">
    <source>
        <dbReference type="Google" id="ProtNLM"/>
    </source>
</evidence>
<protein>
    <recommendedName>
        <fullName evidence="5">Transmembrane protein</fullName>
    </recommendedName>
</protein>
<dbReference type="AlphaFoldDB" id="A0A329M1X3"/>
<feature type="compositionally biased region" description="Acidic residues" evidence="1">
    <location>
        <begin position="61"/>
        <end position="82"/>
    </location>
</feature>
<organism evidence="3 4">
    <name type="scientific">Mycobacterium colombiense</name>
    <dbReference type="NCBI Taxonomy" id="339268"/>
    <lineage>
        <taxon>Bacteria</taxon>
        <taxon>Bacillati</taxon>
        <taxon>Actinomycetota</taxon>
        <taxon>Actinomycetes</taxon>
        <taxon>Mycobacteriales</taxon>
        <taxon>Mycobacteriaceae</taxon>
        <taxon>Mycobacterium</taxon>
        <taxon>Mycobacterium avium complex (MAC)</taxon>
    </lineage>
</organism>
<evidence type="ECO:0000256" key="1">
    <source>
        <dbReference type="SAM" id="MobiDB-lite"/>
    </source>
</evidence>
<keyword evidence="2" id="KW-0812">Transmembrane</keyword>
<keyword evidence="2" id="KW-0472">Membrane</keyword>
<evidence type="ECO:0000313" key="4">
    <source>
        <dbReference type="Proteomes" id="UP000250915"/>
    </source>
</evidence>
<proteinExistence type="predicted"/>
<dbReference type="EMBL" id="QMEV01000010">
    <property type="protein sequence ID" value="RAV13680.1"/>
    <property type="molecule type" value="Genomic_DNA"/>
</dbReference>
<feature type="region of interest" description="Disordered" evidence="1">
    <location>
        <begin position="53"/>
        <end position="114"/>
    </location>
</feature>
<dbReference type="Proteomes" id="UP000250915">
    <property type="component" value="Unassembled WGS sequence"/>
</dbReference>
<evidence type="ECO:0000313" key="3">
    <source>
        <dbReference type="EMBL" id="RAV13680.1"/>
    </source>
</evidence>
<keyword evidence="2" id="KW-1133">Transmembrane helix</keyword>
<feature type="compositionally biased region" description="Low complexity" evidence="1">
    <location>
        <begin position="83"/>
        <end position="98"/>
    </location>
</feature>
<evidence type="ECO:0000256" key="2">
    <source>
        <dbReference type="SAM" id="Phobius"/>
    </source>
</evidence>
<reference evidence="3 4" key="1">
    <citation type="submission" date="2018-06" db="EMBL/GenBank/DDBJ databases">
        <title>NTM in soil in Japan.</title>
        <authorList>
            <person name="Ohya K."/>
        </authorList>
    </citation>
    <scope>NUCLEOTIDE SEQUENCE [LARGE SCALE GENOMIC DNA]</scope>
    <source>
        <strain evidence="3 4">GF28</strain>
    </source>
</reference>
<gene>
    <name evidence="3" type="ORF">DQP57_07255</name>
</gene>